<sequence length="495" mass="55692">MISITVVVPAKNSAVNNITFRSHAEKVSIDQNITGLIGNNDIPLTCSFIIEAWENMTRVELFAKNKTDEFIDVKPIAIFKPNEPAKLISAGSYLSGRVTLTNITSTSTNATLTFHVLKCEDEKDYMCKCYYTDMEGASLPTEKSPPTRISVQKVTIETSISATAARPGRISSIIVSSTKTEIQGLKSSICNTSLSTKKNDILTIPTSPIDTVTITHLQSTENLQFVFREDDTIMFTCSGNIGNPPGKLIWQKTFPQEKKPITYSNETTYIEEIPGKCSFKGTSHLTVKIYAEDIKAKIRCFEESQVNVPGMYIETEPFDVHFHVRHTTIHMQPKQERYDKKINKITLTCSGSGNPEPTYIWFKEDNKRNILSRTNLYVIEDVVQNNSGVYICEANNLIDDINYRQTNSVNIYIEHATIIVISGICAVVIIILTCCAVKKGYCSRPNRHESDNAIYDEVKQQANLEYKLTNLHTLVPTENVVYDDVSMESSMNYRY</sequence>
<accession>A0A6J8EXJ6</accession>
<dbReference type="SMART" id="SM00409">
    <property type="entry name" value="IG"/>
    <property type="match status" value="2"/>
</dbReference>
<evidence type="ECO:0000259" key="2">
    <source>
        <dbReference type="PROSITE" id="PS50835"/>
    </source>
</evidence>
<dbReference type="AlphaFoldDB" id="A0A6J8EXJ6"/>
<dbReference type="InterPro" id="IPR003599">
    <property type="entry name" value="Ig_sub"/>
</dbReference>
<dbReference type="PANTHER" id="PTHR45889:SF8">
    <property type="entry name" value="IG-LIKE DOMAIN-CONTAINING PROTEIN"/>
    <property type="match status" value="1"/>
</dbReference>
<dbReference type="SUPFAM" id="SSF48726">
    <property type="entry name" value="Immunoglobulin"/>
    <property type="match status" value="1"/>
</dbReference>
<keyword evidence="4" id="KW-1185">Reference proteome</keyword>
<dbReference type="EMBL" id="CACVKT020010228">
    <property type="protein sequence ID" value="CAC5425220.1"/>
    <property type="molecule type" value="Genomic_DNA"/>
</dbReference>
<dbReference type="Pfam" id="PF13927">
    <property type="entry name" value="Ig_3"/>
    <property type="match status" value="1"/>
</dbReference>
<dbReference type="Proteomes" id="UP000507470">
    <property type="component" value="Unassembled WGS sequence"/>
</dbReference>
<evidence type="ECO:0000313" key="3">
    <source>
        <dbReference type="EMBL" id="CAC5425220.1"/>
    </source>
</evidence>
<dbReference type="CDD" id="cd00096">
    <property type="entry name" value="Ig"/>
    <property type="match status" value="1"/>
</dbReference>
<feature type="domain" description="Ig-like" evidence="2">
    <location>
        <begin position="309"/>
        <end position="410"/>
    </location>
</feature>
<dbReference type="InterPro" id="IPR007110">
    <property type="entry name" value="Ig-like_dom"/>
</dbReference>
<protein>
    <submittedName>
        <fullName evidence="3">CADM3</fullName>
    </submittedName>
</protein>
<dbReference type="PANTHER" id="PTHR45889">
    <property type="entry name" value="IG-LIKE DOMAIN-CONTAINING PROTEIN"/>
    <property type="match status" value="1"/>
</dbReference>
<evidence type="ECO:0000256" key="1">
    <source>
        <dbReference type="SAM" id="Phobius"/>
    </source>
</evidence>
<keyword evidence="1" id="KW-1133">Transmembrane helix</keyword>
<proteinExistence type="predicted"/>
<dbReference type="InterPro" id="IPR013783">
    <property type="entry name" value="Ig-like_fold"/>
</dbReference>
<feature type="transmembrane region" description="Helical" evidence="1">
    <location>
        <begin position="416"/>
        <end position="437"/>
    </location>
</feature>
<dbReference type="Gene3D" id="2.60.40.10">
    <property type="entry name" value="Immunoglobulins"/>
    <property type="match status" value="3"/>
</dbReference>
<keyword evidence="1" id="KW-0812">Transmembrane</keyword>
<evidence type="ECO:0000313" key="4">
    <source>
        <dbReference type="Proteomes" id="UP000507470"/>
    </source>
</evidence>
<organism evidence="3 4">
    <name type="scientific">Mytilus coruscus</name>
    <name type="common">Sea mussel</name>
    <dbReference type="NCBI Taxonomy" id="42192"/>
    <lineage>
        <taxon>Eukaryota</taxon>
        <taxon>Metazoa</taxon>
        <taxon>Spiralia</taxon>
        <taxon>Lophotrochozoa</taxon>
        <taxon>Mollusca</taxon>
        <taxon>Bivalvia</taxon>
        <taxon>Autobranchia</taxon>
        <taxon>Pteriomorphia</taxon>
        <taxon>Mytilida</taxon>
        <taxon>Mytiloidea</taxon>
        <taxon>Mytilidae</taxon>
        <taxon>Mytilinae</taxon>
        <taxon>Mytilus</taxon>
    </lineage>
</organism>
<keyword evidence="1" id="KW-0472">Membrane</keyword>
<reference evidence="3 4" key="1">
    <citation type="submission" date="2020-06" db="EMBL/GenBank/DDBJ databases">
        <authorList>
            <person name="Li R."/>
            <person name="Bekaert M."/>
        </authorList>
    </citation>
    <scope>NUCLEOTIDE SEQUENCE [LARGE SCALE GENOMIC DNA]</scope>
    <source>
        <strain evidence="4">wild</strain>
    </source>
</reference>
<gene>
    <name evidence="3" type="ORF">MCOR_57063</name>
</gene>
<dbReference type="OrthoDB" id="6158624at2759"/>
<dbReference type="PROSITE" id="PS50835">
    <property type="entry name" value="IG_LIKE"/>
    <property type="match status" value="1"/>
</dbReference>
<name>A0A6J8EXJ6_MYTCO</name>
<dbReference type="InterPro" id="IPR036179">
    <property type="entry name" value="Ig-like_dom_sf"/>
</dbReference>